<name>A0A3G2S3M1_MALR7</name>
<accession>A0A3G2S3M1</accession>
<dbReference type="PANTHER" id="PTHR28041">
    <property type="entry name" value="54S RIBOSOMAL PROTEIN L25, MITOCHONDRIAL"/>
    <property type="match status" value="1"/>
</dbReference>
<evidence type="ECO:0000256" key="1">
    <source>
        <dbReference type="SAM" id="MobiDB-lite"/>
    </source>
</evidence>
<dbReference type="VEuPathDB" id="FungiDB:DNF11_1733"/>
<organism evidence="3 4">
    <name type="scientific">Malassezia restricta (strain ATCC 96810 / NBRC 103918 / CBS 7877)</name>
    <name type="common">Seborrheic dermatitis infection agent</name>
    <dbReference type="NCBI Taxonomy" id="425264"/>
    <lineage>
        <taxon>Eukaryota</taxon>
        <taxon>Fungi</taxon>
        <taxon>Dikarya</taxon>
        <taxon>Basidiomycota</taxon>
        <taxon>Ustilaginomycotina</taxon>
        <taxon>Malasseziomycetes</taxon>
        <taxon>Malasseziales</taxon>
        <taxon>Malasseziaceae</taxon>
        <taxon>Malassezia</taxon>
    </lineage>
</organism>
<reference evidence="3 4" key="1">
    <citation type="submission" date="2018-10" db="EMBL/GenBank/DDBJ databases">
        <title>Complete genome sequence of Malassezia restricta CBS 7877.</title>
        <authorList>
            <person name="Morand S.C."/>
            <person name="Bertignac M."/>
            <person name="Iltis A."/>
            <person name="Kolder I."/>
            <person name="Pirovano W."/>
            <person name="Jourdain R."/>
            <person name="Clavaud C."/>
        </authorList>
    </citation>
    <scope>NUCLEOTIDE SEQUENCE [LARGE SCALE GENOMIC DNA]</scope>
    <source>
        <strain evidence="3 4">CBS 7877</strain>
    </source>
</reference>
<dbReference type="GO" id="GO:0003735">
    <property type="term" value="F:structural constituent of ribosome"/>
    <property type="evidence" value="ECO:0007669"/>
    <property type="project" value="InterPro"/>
</dbReference>
<dbReference type="Pfam" id="PF18126">
    <property type="entry name" value="Mitoc_mL59"/>
    <property type="match status" value="1"/>
</dbReference>
<dbReference type="PANTHER" id="PTHR28041:SF1">
    <property type="entry name" value="LARGE RIBOSOMAL SUBUNIT PROTEIN ML59"/>
    <property type="match status" value="1"/>
</dbReference>
<dbReference type="InterPro" id="IPR037507">
    <property type="entry name" value="Ribosomal_mL59"/>
</dbReference>
<dbReference type="AlphaFoldDB" id="A0A3G2S3M1"/>
<feature type="region of interest" description="Disordered" evidence="1">
    <location>
        <begin position="142"/>
        <end position="177"/>
    </location>
</feature>
<keyword evidence="4" id="KW-1185">Reference proteome</keyword>
<proteinExistence type="predicted"/>
<gene>
    <name evidence="3" type="ORF">DNF11_1733</name>
</gene>
<feature type="domain" description="Large ribosomal subunit protein mL59" evidence="2">
    <location>
        <begin position="33"/>
        <end position="189"/>
    </location>
</feature>
<evidence type="ECO:0000313" key="4">
    <source>
        <dbReference type="Proteomes" id="UP000269793"/>
    </source>
</evidence>
<dbReference type="OrthoDB" id="18529at2759"/>
<dbReference type="STRING" id="425264.A0A3G2S3M1"/>
<evidence type="ECO:0000313" key="3">
    <source>
        <dbReference type="EMBL" id="AYO42683.1"/>
    </source>
</evidence>
<dbReference type="InterPro" id="IPR040922">
    <property type="entry name" value="Ribosomal_mL59_dom"/>
</dbReference>
<dbReference type="Proteomes" id="UP000269793">
    <property type="component" value="Chromosome III"/>
</dbReference>
<protein>
    <recommendedName>
        <fullName evidence="2">Large ribosomal subunit protein mL59 domain-containing protein</fullName>
    </recommendedName>
</protein>
<evidence type="ECO:0000259" key="2">
    <source>
        <dbReference type="Pfam" id="PF18126"/>
    </source>
</evidence>
<sequence>MTAFRATALRWQAQRGMPEALMDRFAQWSASARARCSNVSTAPGQAPVSDVARKAFQHWRHEETGHWQPPKYSLRRQAQLVRASFQTGREDQVRLSPKFERYARRINDMPRHEVITGWPTHIAWPTLSAEEDEKEAKRIAQTYGSHGPYAGRSGARMFKGHKGERASLARRRRVHENMSTMEATIAEWRREKAAERAKLKPISPL</sequence>
<dbReference type="GO" id="GO:0005762">
    <property type="term" value="C:mitochondrial large ribosomal subunit"/>
    <property type="evidence" value="ECO:0007669"/>
    <property type="project" value="InterPro"/>
</dbReference>
<dbReference type="EMBL" id="CP033150">
    <property type="protein sequence ID" value="AYO42683.1"/>
    <property type="molecule type" value="Genomic_DNA"/>
</dbReference>